<reference evidence="2" key="2">
    <citation type="submission" date="2023-11" db="UniProtKB">
        <authorList>
            <consortium name="WormBaseParasite"/>
        </authorList>
    </citation>
    <scope>IDENTIFICATION</scope>
</reference>
<sequence length="210" mass="24815">MYLHYMNVYNRDIITEIEFKLALKSMQTSLNDTELHLLYILLSPKQTNQVQWSRLSEVIWKAIEKIYTKDQYKTMDITNDCNWVLCKFKSSTLSIFGISTVFEEVIPLDYTGLMIKELIKCKLNLLPSKDIIVYVDQMRSTQTLIRNGQMLLEFNYSGGPKWDPIEITLYYEFSSGYLDCPLINYNNYCCETKKKYKTQLAIEKFDSIIY</sequence>
<evidence type="ECO:0000313" key="1">
    <source>
        <dbReference type="Proteomes" id="UP000050795"/>
    </source>
</evidence>
<proteinExistence type="predicted"/>
<dbReference type="Proteomes" id="UP000050795">
    <property type="component" value="Unassembled WGS sequence"/>
</dbReference>
<reference evidence="1" key="1">
    <citation type="submission" date="2022-06" db="EMBL/GenBank/DDBJ databases">
        <authorList>
            <person name="Berger JAMES D."/>
            <person name="Berger JAMES D."/>
        </authorList>
    </citation>
    <scope>NUCLEOTIDE SEQUENCE [LARGE SCALE GENOMIC DNA]</scope>
</reference>
<accession>A0AA85K310</accession>
<dbReference type="WBParaSite" id="TREG1_63080.1">
    <property type="protein sequence ID" value="TREG1_63080.1"/>
    <property type="gene ID" value="TREG1_63080"/>
</dbReference>
<protein>
    <submittedName>
        <fullName evidence="2">Uncharacterized protein</fullName>
    </submittedName>
</protein>
<name>A0AA85K310_TRIRE</name>
<organism evidence="1 2">
    <name type="scientific">Trichobilharzia regenti</name>
    <name type="common">Nasal bird schistosome</name>
    <dbReference type="NCBI Taxonomy" id="157069"/>
    <lineage>
        <taxon>Eukaryota</taxon>
        <taxon>Metazoa</taxon>
        <taxon>Spiralia</taxon>
        <taxon>Lophotrochozoa</taxon>
        <taxon>Platyhelminthes</taxon>
        <taxon>Trematoda</taxon>
        <taxon>Digenea</taxon>
        <taxon>Strigeidida</taxon>
        <taxon>Schistosomatoidea</taxon>
        <taxon>Schistosomatidae</taxon>
        <taxon>Trichobilharzia</taxon>
    </lineage>
</organism>
<dbReference type="AlphaFoldDB" id="A0AA85K310"/>
<keyword evidence="1" id="KW-1185">Reference proteome</keyword>
<evidence type="ECO:0000313" key="2">
    <source>
        <dbReference type="WBParaSite" id="TREG1_63080.1"/>
    </source>
</evidence>